<dbReference type="PROSITE" id="PS50949">
    <property type="entry name" value="HTH_GNTR"/>
    <property type="match status" value="1"/>
</dbReference>
<keyword evidence="1" id="KW-0805">Transcription regulation</keyword>
<reference evidence="5" key="1">
    <citation type="submission" date="2019-08" db="EMBL/GenBank/DDBJ databases">
        <authorList>
            <person name="Kucharzyk K."/>
            <person name="Murdoch R.W."/>
            <person name="Higgins S."/>
            <person name="Loffler F."/>
        </authorList>
    </citation>
    <scope>NUCLEOTIDE SEQUENCE</scope>
</reference>
<dbReference type="SUPFAM" id="SSF48008">
    <property type="entry name" value="GntR ligand-binding domain-like"/>
    <property type="match status" value="1"/>
</dbReference>
<keyword evidence="2" id="KW-0238">DNA-binding</keyword>
<feature type="domain" description="HTH gntR-type" evidence="4">
    <location>
        <begin position="33"/>
        <end position="100"/>
    </location>
</feature>
<dbReference type="SMART" id="SM00345">
    <property type="entry name" value="HTH_GNTR"/>
    <property type="match status" value="1"/>
</dbReference>
<evidence type="ECO:0000256" key="3">
    <source>
        <dbReference type="ARBA" id="ARBA00023163"/>
    </source>
</evidence>
<dbReference type="SMART" id="SM00895">
    <property type="entry name" value="FCD"/>
    <property type="match status" value="1"/>
</dbReference>
<dbReference type="InterPro" id="IPR036388">
    <property type="entry name" value="WH-like_DNA-bd_sf"/>
</dbReference>
<dbReference type="SUPFAM" id="SSF46785">
    <property type="entry name" value="Winged helix' DNA-binding domain"/>
    <property type="match status" value="1"/>
</dbReference>
<proteinExistence type="predicted"/>
<comment type="caution">
    <text evidence="5">The sequence shown here is derived from an EMBL/GenBank/DDBJ whole genome shotgun (WGS) entry which is preliminary data.</text>
</comment>
<sequence>MELRDTYALLEFQAASTKKKSLSGEPAANILALPKGDQVYHRIRNLIMHYELKPGQKVFEDEMASLFSISRTPVREALRRLSNEGLITLYPKRYAEVTFFTPEMTKQLGTMRLAQDILAGRLAIYYGSDAEFTQLTALSDICEAAAKAGDLYGRITADRHFHLKITEIAKNEILMKYQREVYLRVHLIQLQNSMHSPAQERISSHTKLIQALMERNEQLFIDEVCQRMARMYQLDEKLVDMYRSRQ</sequence>
<dbReference type="InterPro" id="IPR011711">
    <property type="entry name" value="GntR_C"/>
</dbReference>
<dbReference type="InterPro" id="IPR008920">
    <property type="entry name" value="TF_FadR/GntR_C"/>
</dbReference>
<protein>
    <recommendedName>
        <fullName evidence="4">HTH gntR-type domain-containing protein</fullName>
    </recommendedName>
</protein>
<dbReference type="PANTHER" id="PTHR43537:SF45">
    <property type="entry name" value="GNTR FAMILY REGULATORY PROTEIN"/>
    <property type="match status" value="1"/>
</dbReference>
<name>A0A644ZSC5_9ZZZZ</name>
<keyword evidence="3" id="KW-0804">Transcription</keyword>
<accession>A0A644ZSC5</accession>
<evidence type="ECO:0000256" key="2">
    <source>
        <dbReference type="ARBA" id="ARBA00023125"/>
    </source>
</evidence>
<evidence type="ECO:0000259" key="4">
    <source>
        <dbReference type="PROSITE" id="PS50949"/>
    </source>
</evidence>
<dbReference type="GO" id="GO:0003677">
    <property type="term" value="F:DNA binding"/>
    <property type="evidence" value="ECO:0007669"/>
    <property type="project" value="UniProtKB-KW"/>
</dbReference>
<evidence type="ECO:0000313" key="5">
    <source>
        <dbReference type="EMBL" id="MPM42791.1"/>
    </source>
</evidence>
<dbReference type="InterPro" id="IPR000524">
    <property type="entry name" value="Tscrpt_reg_HTH_GntR"/>
</dbReference>
<organism evidence="5">
    <name type="scientific">bioreactor metagenome</name>
    <dbReference type="NCBI Taxonomy" id="1076179"/>
    <lineage>
        <taxon>unclassified sequences</taxon>
        <taxon>metagenomes</taxon>
        <taxon>ecological metagenomes</taxon>
    </lineage>
</organism>
<gene>
    <name evidence="5" type="ORF">SDC9_89462</name>
</gene>
<dbReference type="PRINTS" id="PR00035">
    <property type="entry name" value="HTHGNTR"/>
</dbReference>
<dbReference type="EMBL" id="VSSQ01009858">
    <property type="protein sequence ID" value="MPM42791.1"/>
    <property type="molecule type" value="Genomic_DNA"/>
</dbReference>
<dbReference type="Pfam" id="PF07729">
    <property type="entry name" value="FCD"/>
    <property type="match status" value="1"/>
</dbReference>
<dbReference type="InterPro" id="IPR036390">
    <property type="entry name" value="WH_DNA-bd_sf"/>
</dbReference>
<dbReference type="Gene3D" id="1.10.10.10">
    <property type="entry name" value="Winged helix-like DNA-binding domain superfamily/Winged helix DNA-binding domain"/>
    <property type="match status" value="1"/>
</dbReference>
<evidence type="ECO:0000256" key="1">
    <source>
        <dbReference type="ARBA" id="ARBA00023015"/>
    </source>
</evidence>
<dbReference type="CDD" id="cd07377">
    <property type="entry name" value="WHTH_GntR"/>
    <property type="match status" value="1"/>
</dbReference>
<dbReference type="GO" id="GO:0003700">
    <property type="term" value="F:DNA-binding transcription factor activity"/>
    <property type="evidence" value="ECO:0007669"/>
    <property type="project" value="InterPro"/>
</dbReference>
<dbReference type="Pfam" id="PF00392">
    <property type="entry name" value="GntR"/>
    <property type="match status" value="1"/>
</dbReference>
<dbReference type="AlphaFoldDB" id="A0A644ZSC5"/>
<dbReference type="Gene3D" id="1.20.120.530">
    <property type="entry name" value="GntR ligand-binding domain-like"/>
    <property type="match status" value="1"/>
</dbReference>
<dbReference type="PANTHER" id="PTHR43537">
    <property type="entry name" value="TRANSCRIPTIONAL REGULATOR, GNTR FAMILY"/>
    <property type="match status" value="1"/>
</dbReference>